<keyword evidence="4 7" id="KW-0812">Transmembrane</keyword>
<dbReference type="RefSeq" id="WP_398283578.1">
    <property type="nucleotide sequence ID" value="NZ_JBITLV010000006.1"/>
</dbReference>
<evidence type="ECO:0000256" key="7">
    <source>
        <dbReference type="RuleBase" id="RU367016"/>
    </source>
</evidence>
<feature type="transmembrane region" description="Helical" evidence="7">
    <location>
        <begin position="57"/>
        <end position="78"/>
    </location>
</feature>
<evidence type="ECO:0000259" key="8">
    <source>
        <dbReference type="Pfam" id="PF09335"/>
    </source>
</evidence>
<dbReference type="InterPro" id="IPR032818">
    <property type="entry name" value="DedA-like"/>
</dbReference>
<keyword evidence="10" id="KW-1185">Reference proteome</keyword>
<gene>
    <name evidence="9" type="ORF">ACIB24_19030</name>
</gene>
<proteinExistence type="inferred from homology"/>
<feature type="transmembrane region" description="Helical" evidence="7">
    <location>
        <begin position="174"/>
        <end position="195"/>
    </location>
</feature>
<dbReference type="Pfam" id="PF09335">
    <property type="entry name" value="VTT_dom"/>
    <property type="match status" value="1"/>
</dbReference>
<organism evidence="9 10">
    <name type="scientific">Spongisporangium articulatum</name>
    <dbReference type="NCBI Taxonomy" id="3362603"/>
    <lineage>
        <taxon>Bacteria</taxon>
        <taxon>Bacillati</taxon>
        <taxon>Actinomycetota</taxon>
        <taxon>Actinomycetes</taxon>
        <taxon>Kineosporiales</taxon>
        <taxon>Kineosporiaceae</taxon>
        <taxon>Spongisporangium</taxon>
    </lineage>
</organism>
<accession>A0ABW8AT62</accession>
<evidence type="ECO:0000313" key="10">
    <source>
        <dbReference type="Proteomes" id="UP001612915"/>
    </source>
</evidence>
<evidence type="ECO:0000256" key="2">
    <source>
        <dbReference type="ARBA" id="ARBA00010792"/>
    </source>
</evidence>
<dbReference type="Proteomes" id="UP001612915">
    <property type="component" value="Unassembled WGS sequence"/>
</dbReference>
<feature type="domain" description="VTT" evidence="8">
    <location>
        <begin position="37"/>
        <end position="162"/>
    </location>
</feature>
<keyword evidence="6 7" id="KW-0472">Membrane</keyword>
<keyword evidence="5 7" id="KW-1133">Transmembrane helix</keyword>
<dbReference type="InterPro" id="IPR032816">
    <property type="entry name" value="VTT_dom"/>
</dbReference>
<dbReference type="PANTHER" id="PTHR30353:SF0">
    <property type="entry name" value="TRANSMEMBRANE PROTEIN"/>
    <property type="match status" value="1"/>
</dbReference>
<comment type="subcellular location">
    <subcellularLocation>
        <location evidence="1 7">Cell membrane</location>
        <topology evidence="1 7">Multi-pass membrane protein</topology>
    </subcellularLocation>
</comment>
<comment type="caution">
    <text evidence="9">The sequence shown here is derived from an EMBL/GenBank/DDBJ whole genome shotgun (WGS) entry which is preliminary data.</text>
</comment>
<feature type="transmembrane region" description="Helical" evidence="7">
    <location>
        <begin position="29"/>
        <end position="50"/>
    </location>
</feature>
<evidence type="ECO:0000256" key="4">
    <source>
        <dbReference type="ARBA" id="ARBA00022692"/>
    </source>
</evidence>
<dbReference type="PANTHER" id="PTHR30353">
    <property type="entry name" value="INNER MEMBRANE PROTEIN DEDA-RELATED"/>
    <property type="match status" value="1"/>
</dbReference>
<sequence length="204" mass="21051">MTSLVIAWVTALSGWPVYAVIGALVFAESALFVGFVLPGEAALLVGAALAGTGRVHLAVVIVTAAVAAVVGDSVGFAVGDRFGPRLLAGRLGRRVPRETWEKVVTLATRRGGWAVFAGRWTAVLRAMVPAAAGTVGMPYRTFLTFNVLGGVSWSVAVGLLGYSAGASLTRAVALMGHVSLAVGAVVAGAAIWLLVRWRRTRVAN</sequence>
<dbReference type="EMBL" id="JBITLV010000006">
    <property type="protein sequence ID" value="MFI7589163.1"/>
    <property type="molecule type" value="Genomic_DNA"/>
</dbReference>
<protein>
    <submittedName>
        <fullName evidence="9">DedA family protein</fullName>
    </submittedName>
</protein>
<keyword evidence="3 7" id="KW-1003">Cell membrane</keyword>
<feature type="transmembrane region" description="Helical" evidence="7">
    <location>
        <begin position="142"/>
        <end position="162"/>
    </location>
</feature>
<evidence type="ECO:0000313" key="9">
    <source>
        <dbReference type="EMBL" id="MFI7589163.1"/>
    </source>
</evidence>
<evidence type="ECO:0000256" key="1">
    <source>
        <dbReference type="ARBA" id="ARBA00004651"/>
    </source>
</evidence>
<evidence type="ECO:0000256" key="3">
    <source>
        <dbReference type="ARBA" id="ARBA00022475"/>
    </source>
</evidence>
<reference evidence="9 10" key="1">
    <citation type="submission" date="2024-10" db="EMBL/GenBank/DDBJ databases">
        <title>The Natural Products Discovery Center: Release of the First 8490 Sequenced Strains for Exploring Actinobacteria Biosynthetic Diversity.</title>
        <authorList>
            <person name="Kalkreuter E."/>
            <person name="Kautsar S.A."/>
            <person name="Yang D."/>
            <person name="Bader C.D."/>
            <person name="Teijaro C.N."/>
            <person name="Fluegel L."/>
            <person name="Davis C.M."/>
            <person name="Simpson J.R."/>
            <person name="Lauterbach L."/>
            <person name="Steele A.D."/>
            <person name="Gui C."/>
            <person name="Meng S."/>
            <person name="Li G."/>
            <person name="Viehrig K."/>
            <person name="Ye F."/>
            <person name="Su P."/>
            <person name="Kiefer A.F."/>
            <person name="Nichols A."/>
            <person name="Cepeda A.J."/>
            <person name="Yan W."/>
            <person name="Fan B."/>
            <person name="Jiang Y."/>
            <person name="Adhikari A."/>
            <person name="Zheng C.-J."/>
            <person name="Schuster L."/>
            <person name="Cowan T.M."/>
            <person name="Smanski M.J."/>
            <person name="Chevrette M.G."/>
            <person name="De Carvalho L.P.S."/>
            <person name="Shen B."/>
        </authorList>
    </citation>
    <scope>NUCLEOTIDE SEQUENCE [LARGE SCALE GENOMIC DNA]</scope>
    <source>
        <strain evidence="9 10">NPDC049639</strain>
    </source>
</reference>
<evidence type="ECO:0000256" key="5">
    <source>
        <dbReference type="ARBA" id="ARBA00022989"/>
    </source>
</evidence>
<comment type="similarity">
    <text evidence="2 7">Belongs to the DedA family.</text>
</comment>
<name>A0ABW8AT62_9ACTN</name>
<evidence type="ECO:0000256" key="6">
    <source>
        <dbReference type="ARBA" id="ARBA00023136"/>
    </source>
</evidence>